<proteinExistence type="predicted"/>
<evidence type="ECO:0000313" key="2">
    <source>
        <dbReference type="Proteomes" id="UP000199315"/>
    </source>
</evidence>
<name>A0A1D3TTD1_9FIRM</name>
<dbReference type="STRING" id="1619234.SAMN05421730_100921"/>
<sequence length="204" mass="22702">MSLFLGPIHYWLYNKIQIQQGIVEQIVEAGKGISPQLAEKLDEQFDVSESRPLEDVIDGGNIHGWLQYRVSQTESKLAAAVTELIGKQPEMLKEIEDIFAENGRKAAEGIDSSSAAAVYKALSDSLLDGMPCDHANAIMEEDADQVIWKRNTCVHKSYWEASGGDISIYYLLRESFIKGFLSGTPFVFEKIDETVSAIKRGDLL</sequence>
<keyword evidence="2" id="KW-1185">Reference proteome</keyword>
<organism evidence="1 2">
    <name type="scientific">Anaerobium acetethylicum</name>
    <dbReference type="NCBI Taxonomy" id="1619234"/>
    <lineage>
        <taxon>Bacteria</taxon>
        <taxon>Bacillati</taxon>
        <taxon>Bacillota</taxon>
        <taxon>Clostridia</taxon>
        <taxon>Lachnospirales</taxon>
        <taxon>Lachnospiraceae</taxon>
        <taxon>Anaerobium</taxon>
    </lineage>
</organism>
<dbReference type="AlphaFoldDB" id="A0A1D3TTD1"/>
<protein>
    <submittedName>
        <fullName evidence="1">Uncharacterized protein</fullName>
    </submittedName>
</protein>
<accession>A0A1D3TTD1</accession>
<evidence type="ECO:0000313" key="1">
    <source>
        <dbReference type="EMBL" id="SCP97196.1"/>
    </source>
</evidence>
<dbReference type="OrthoDB" id="9777242at2"/>
<reference evidence="1 2" key="1">
    <citation type="submission" date="2016-09" db="EMBL/GenBank/DDBJ databases">
        <authorList>
            <person name="Capua I."/>
            <person name="De Benedictis P."/>
            <person name="Joannis T."/>
            <person name="Lombin L.H."/>
            <person name="Cattoli G."/>
        </authorList>
    </citation>
    <scope>NUCLEOTIDE SEQUENCE [LARGE SCALE GENOMIC DNA]</scope>
    <source>
        <strain evidence="1 2">GluBS11</strain>
    </source>
</reference>
<gene>
    <name evidence="1" type="ORF">SAMN05421730_100921</name>
</gene>
<dbReference type="EMBL" id="FMKA01000009">
    <property type="protein sequence ID" value="SCP97196.1"/>
    <property type="molecule type" value="Genomic_DNA"/>
</dbReference>
<dbReference type="RefSeq" id="WP_091233049.1">
    <property type="nucleotide sequence ID" value="NZ_FMKA01000009.1"/>
</dbReference>
<dbReference type="Proteomes" id="UP000199315">
    <property type="component" value="Unassembled WGS sequence"/>
</dbReference>